<evidence type="ECO:0000256" key="6">
    <source>
        <dbReference type="ARBA" id="ARBA00022989"/>
    </source>
</evidence>
<evidence type="ECO:0000256" key="1">
    <source>
        <dbReference type="ARBA" id="ARBA00004127"/>
    </source>
</evidence>
<sequence>MQLNPGQVFLGALLVNNILLMRFLGLCPFFGVSNAVGTATGMSGAVMFVMLLATWVTWVLFHAVLAPLGLDFLRTAVFILVIASLVQFVEMFLKKNLRALYSSLGIYLPLITTNCAILGVTFLNVDYGFNLLNATIFALGSGLGFGLVIILFAAIRERLADAPISRSLSGYPIAFVAASLVSLAFLGFTGLFGISF</sequence>
<feature type="transmembrane region" description="Helical" evidence="8">
    <location>
        <begin position="105"/>
        <end position="125"/>
    </location>
</feature>
<dbReference type="AlphaFoldDB" id="A0A7V0XG55"/>
<dbReference type="PANTHER" id="PTHR30335">
    <property type="entry name" value="INTEGRAL MEMBRANE PROTEIN OF SOXR-REDUCING COMPLEX"/>
    <property type="match status" value="1"/>
</dbReference>
<feature type="transmembrane region" description="Helical" evidence="8">
    <location>
        <begin position="44"/>
        <end position="66"/>
    </location>
</feature>
<evidence type="ECO:0000256" key="2">
    <source>
        <dbReference type="ARBA" id="ARBA00022448"/>
    </source>
</evidence>
<keyword evidence="6 8" id="KW-1133">Transmembrane helix</keyword>
<evidence type="ECO:0000256" key="5">
    <source>
        <dbReference type="ARBA" id="ARBA00022982"/>
    </source>
</evidence>
<comment type="similarity">
    <text evidence="8">Belongs to the NqrDE/RnfAE family.</text>
</comment>
<reference evidence="9" key="1">
    <citation type="journal article" date="2020" name="mSystems">
        <title>Genome- and Community-Level Interaction Insights into Carbon Utilization and Element Cycling Functions of Hydrothermarchaeota in Hydrothermal Sediment.</title>
        <authorList>
            <person name="Zhou Z."/>
            <person name="Liu Y."/>
            <person name="Xu W."/>
            <person name="Pan J."/>
            <person name="Luo Z.H."/>
            <person name="Li M."/>
        </authorList>
    </citation>
    <scope>NUCLEOTIDE SEQUENCE [LARGE SCALE GENOMIC DNA]</scope>
    <source>
        <strain evidence="9">SpSt-1182</strain>
    </source>
</reference>
<comment type="subunit">
    <text evidence="8">The complex is composed of six subunits: RnfA, RnfB, RnfC, RnfD, RnfE and RnfG.</text>
</comment>
<keyword evidence="2 8" id="KW-0813">Transport</keyword>
<dbReference type="PANTHER" id="PTHR30335:SF0">
    <property type="entry name" value="ION-TRANSLOCATING OXIDOREDUCTASE COMPLEX SUBUNIT A"/>
    <property type="match status" value="1"/>
</dbReference>
<keyword evidence="8" id="KW-1003">Cell membrane</keyword>
<dbReference type="InterPro" id="IPR050133">
    <property type="entry name" value="NqrDE/RnfAE_oxidrdctase"/>
</dbReference>
<dbReference type="GO" id="GO:0005886">
    <property type="term" value="C:plasma membrane"/>
    <property type="evidence" value="ECO:0007669"/>
    <property type="project" value="UniProtKB-SubCell"/>
</dbReference>
<evidence type="ECO:0000256" key="3">
    <source>
        <dbReference type="ARBA" id="ARBA00022692"/>
    </source>
</evidence>
<feature type="transmembrane region" description="Helical" evidence="8">
    <location>
        <begin position="173"/>
        <end position="194"/>
    </location>
</feature>
<feature type="transmembrane region" description="Helical" evidence="8">
    <location>
        <begin position="6"/>
        <end position="32"/>
    </location>
</feature>
<name>A0A7V0XG55_UNCW3</name>
<dbReference type="Pfam" id="PF02508">
    <property type="entry name" value="Rnf-Nqr"/>
    <property type="match status" value="1"/>
</dbReference>
<gene>
    <name evidence="8" type="primary">rnfA</name>
    <name evidence="9" type="ORF">ENN51_09450</name>
</gene>
<evidence type="ECO:0000256" key="4">
    <source>
        <dbReference type="ARBA" id="ARBA00022967"/>
    </source>
</evidence>
<keyword evidence="5 8" id="KW-0249">Electron transport</keyword>
<dbReference type="GO" id="GO:0012505">
    <property type="term" value="C:endomembrane system"/>
    <property type="evidence" value="ECO:0007669"/>
    <property type="project" value="UniProtKB-SubCell"/>
</dbReference>
<dbReference type="Proteomes" id="UP000885672">
    <property type="component" value="Unassembled WGS sequence"/>
</dbReference>
<proteinExistence type="inferred from homology"/>
<dbReference type="GO" id="GO:0022900">
    <property type="term" value="P:electron transport chain"/>
    <property type="evidence" value="ECO:0007669"/>
    <property type="project" value="UniProtKB-UniRule"/>
</dbReference>
<comment type="function">
    <text evidence="8">Part of a membrane-bound complex that couples electron transfer with translocation of ions across the membrane.</text>
</comment>
<evidence type="ECO:0000256" key="7">
    <source>
        <dbReference type="ARBA" id="ARBA00023136"/>
    </source>
</evidence>
<keyword evidence="4 8" id="KW-1278">Translocase</keyword>
<keyword evidence="3 8" id="KW-0812">Transmembrane</keyword>
<dbReference type="HAMAP" id="MF_00459">
    <property type="entry name" value="RsxA_RnfA"/>
    <property type="match status" value="1"/>
</dbReference>
<dbReference type="InterPro" id="IPR011293">
    <property type="entry name" value="Ion_transpt_RnfA/RsxA"/>
</dbReference>
<evidence type="ECO:0000313" key="9">
    <source>
        <dbReference type="EMBL" id="HDR00490.1"/>
    </source>
</evidence>
<keyword evidence="7 8" id="KW-0472">Membrane</keyword>
<dbReference type="NCBIfam" id="TIGR01943">
    <property type="entry name" value="rnfA"/>
    <property type="match status" value="1"/>
</dbReference>
<dbReference type="PIRSF" id="PIRSF006102">
    <property type="entry name" value="NQR_DE"/>
    <property type="match status" value="1"/>
</dbReference>
<feature type="transmembrane region" description="Helical" evidence="8">
    <location>
        <begin position="72"/>
        <end position="93"/>
    </location>
</feature>
<protein>
    <recommendedName>
        <fullName evidence="8">Ion-translocating oxidoreductase complex subunit A</fullName>
        <ecNumber evidence="8">7.-.-.-</ecNumber>
    </recommendedName>
    <alternativeName>
        <fullName evidence="8">Rnf electron transport complex subunit A</fullName>
    </alternativeName>
</protein>
<evidence type="ECO:0000256" key="8">
    <source>
        <dbReference type="HAMAP-Rule" id="MF_00459"/>
    </source>
</evidence>
<organism evidence="9">
    <name type="scientific">candidate division WOR-3 bacterium</name>
    <dbReference type="NCBI Taxonomy" id="2052148"/>
    <lineage>
        <taxon>Bacteria</taxon>
        <taxon>Bacteria division WOR-3</taxon>
    </lineage>
</organism>
<accession>A0A7V0XG55</accession>
<dbReference type="EC" id="7.-.-.-" evidence="8"/>
<dbReference type="InterPro" id="IPR003667">
    <property type="entry name" value="NqrDE/RnfAE"/>
</dbReference>
<dbReference type="EMBL" id="DSBX01000360">
    <property type="protein sequence ID" value="HDR00490.1"/>
    <property type="molecule type" value="Genomic_DNA"/>
</dbReference>
<comment type="caution">
    <text evidence="9">The sequence shown here is derived from an EMBL/GenBank/DDBJ whole genome shotgun (WGS) entry which is preliminary data.</text>
</comment>
<feature type="transmembrane region" description="Helical" evidence="8">
    <location>
        <begin position="131"/>
        <end position="153"/>
    </location>
</feature>
<comment type="subcellular location">
    <subcellularLocation>
        <location evidence="8">Cell membrane</location>
        <topology evidence="8">Multi-pass membrane protein</topology>
    </subcellularLocation>
    <subcellularLocation>
        <location evidence="1">Endomembrane system</location>
        <topology evidence="1">Multi-pass membrane protein</topology>
    </subcellularLocation>
</comment>